<reference evidence="6" key="1">
    <citation type="journal article" date="2014" name="Nat. Commun.">
        <title>Genome sequence of mungbean and insights into evolution within Vigna species.</title>
        <authorList>
            <person name="Kang Y.J."/>
            <person name="Kim S.K."/>
            <person name="Kim M.Y."/>
            <person name="Lestari P."/>
            <person name="Kim K.H."/>
            <person name="Ha B.K."/>
            <person name="Jun T.H."/>
            <person name="Hwang W.J."/>
            <person name="Lee T."/>
            <person name="Lee J."/>
            <person name="Shim S."/>
            <person name="Yoon M.Y."/>
            <person name="Jang Y.E."/>
            <person name="Han K.S."/>
            <person name="Taeprayoon P."/>
            <person name="Yoon N."/>
            <person name="Somta P."/>
            <person name="Tanya P."/>
            <person name="Kim K.S."/>
            <person name="Gwag J.G."/>
            <person name="Moon J.K."/>
            <person name="Lee Y.H."/>
            <person name="Park B.S."/>
            <person name="Bombarely A."/>
            <person name="Doyle J.J."/>
            <person name="Jackson S.A."/>
            <person name="Schafleitner R."/>
            <person name="Srinives P."/>
            <person name="Varshney R.K."/>
            <person name="Lee S.H."/>
        </authorList>
    </citation>
    <scope>NUCLEOTIDE SEQUENCE [LARGE SCALE GENOMIC DNA]</scope>
    <source>
        <strain evidence="6">cv. VC1973A</strain>
    </source>
</reference>
<evidence type="ECO:0000313" key="6">
    <source>
        <dbReference type="Proteomes" id="UP000087766"/>
    </source>
</evidence>
<name>A0A3Q0F6L2_VIGRR</name>
<dbReference type="InterPro" id="IPR036869">
    <property type="entry name" value="J_dom_sf"/>
</dbReference>
<evidence type="ECO:0000313" key="7">
    <source>
        <dbReference type="RefSeq" id="XP_022638047.1"/>
    </source>
</evidence>
<evidence type="ECO:0000256" key="3">
    <source>
        <dbReference type="ARBA" id="ARBA00023128"/>
    </source>
</evidence>
<dbReference type="Proteomes" id="UP000087766">
    <property type="component" value="Chromosome 6"/>
</dbReference>
<keyword evidence="5" id="KW-0812">Transmembrane</keyword>
<keyword evidence="6" id="KW-1185">Reference proteome</keyword>
<dbReference type="GO" id="GO:0001405">
    <property type="term" value="C:PAM complex, Tim23 associated import motor"/>
    <property type="evidence" value="ECO:0007669"/>
    <property type="project" value="TreeGrafter"/>
</dbReference>
<protein>
    <submittedName>
        <fullName evidence="7">Uncharacterized protein LOC106763165 isoform X1</fullName>
    </submittedName>
</protein>
<proteinExistence type="predicted"/>
<feature type="transmembrane region" description="Helical" evidence="5">
    <location>
        <begin position="6"/>
        <end position="28"/>
    </location>
</feature>
<dbReference type="PANTHER" id="PTHR12763">
    <property type="match status" value="1"/>
</dbReference>
<keyword evidence="5" id="KW-1133">Transmembrane helix</keyword>
<comment type="subcellular location">
    <subcellularLocation>
        <location evidence="1">Mitochondrion inner membrane</location>
    </subcellularLocation>
</comment>
<accession>A0A3Q0F6L2</accession>
<evidence type="ECO:0000256" key="5">
    <source>
        <dbReference type="SAM" id="Phobius"/>
    </source>
</evidence>
<gene>
    <name evidence="7" type="primary">LOC106763165</name>
</gene>
<organism evidence="6 7">
    <name type="scientific">Vigna radiata var. radiata</name>
    <name type="common">Mung bean</name>
    <name type="synonym">Phaseolus aureus</name>
    <dbReference type="NCBI Taxonomy" id="3916"/>
    <lineage>
        <taxon>Eukaryota</taxon>
        <taxon>Viridiplantae</taxon>
        <taxon>Streptophyta</taxon>
        <taxon>Embryophyta</taxon>
        <taxon>Tracheophyta</taxon>
        <taxon>Spermatophyta</taxon>
        <taxon>Magnoliopsida</taxon>
        <taxon>eudicotyledons</taxon>
        <taxon>Gunneridae</taxon>
        <taxon>Pentapetalae</taxon>
        <taxon>rosids</taxon>
        <taxon>fabids</taxon>
        <taxon>Fabales</taxon>
        <taxon>Fabaceae</taxon>
        <taxon>Papilionoideae</taxon>
        <taxon>50 kb inversion clade</taxon>
        <taxon>NPAAA clade</taxon>
        <taxon>indigoferoid/millettioid clade</taxon>
        <taxon>Phaseoleae</taxon>
        <taxon>Vigna</taxon>
    </lineage>
</organism>
<evidence type="ECO:0000256" key="4">
    <source>
        <dbReference type="ARBA" id="ARBA00023136"/>
    </source>
</evidence>
<dbReference type="AlphaFoldDB" id="A0A3Q0F6L2"/>
<dbReference type="GO" id="GO:0001671">
    <property type="term" value="F:ATPase activator activity"/>
    <property type="evidence" value="ECO:0007669"/>
    <property type="project" value="TreeGrafter"/>
</dbReference>
<dbReference type="GO" id="GO:0030150">
    <property type="term" value="P:protein import into mitochondrial matrix"/>
    <property type="evidence" value="ECO:0007669"/>
    <property type="project" value="TreeGrafter"/>
</dbReference>
<evidence type="ECO:0000256" key="1">
    <source>
        <dbReference type="ARBA" id="ARBA00004273"/>
    </source>
</evidence>
<keyword evidence="4 5" id="KW-0472">Membrane</keyword>
<keyword evidence="2" id="KW-0999">Mitochondrion inner membrane</keyword>
<dbReference type="STRING" id="3916.A0A3Q0F6L2"/>
<dbReference type="PANTHER" id="PTHR12763:SF51">
    <property type="entry name" value="MITOCHONDRIAL IMPORT INNER MEMBRANE TRANSLOCASE SUBUNIT TIM14-3"/>
    <property type="match status" value="1"/>
</dbReference>
<dbReference type="Gene3D" id="1.10.287.110">
    <property type="entry name" value="DnaJ domain"/>
    <property type="match status" value="1"/>
</dbReference>
<dbReference type="RefSeq" id="XP_022638047.1">
    <property type="nucleotide sequence ID" value="XM_022782326.1"/>
</dbReference>
<evidence type="ECO:0000256" key="2">
    <source>
        <dbReference type="ARBA" id="ARBA00022792"/>
    </source>
</evidence>
<sequence length="158" mass="17127">MTSPLAAGLAVAAAAYVGRYGIVAWQAFKARPPRMRRFYEGGFQATMTRREAALILGVRSGGLGGGRYESGFCISDFEPSNLESQNSNVTDVPIIMTSKFNHEFFFILCKFDFGKSCCLAASPPSTLFIVASPSSSIILYFSITNLPSVLVFSSLLRV</sequence>
<keyword evidence="3" id="KW-0496">Mitochondrion</keyword>
<dbReference type="OrthoDB" id="240298at2759"/>
<dbReference type="GeneID" id="106763165"/>
<reference evidence="7" key="2">
    <citation type="submission" date="2025-08" db="UniProtKB">
        <authorList>
            <consortium name="RefSeq"/>
        </authorList>
    </citation>
    <scope>IDENTIFICATION</scope>
    <source>
        <tissue evidence="7">Leaf</tissue>
    </source>
</reference>